<feature type="domain" description="Excalibur calcium-binding" evidence="3">
    <location>
        <begin position="294"/>
        <end position="330"/>
    </location>
</feature>
<reference evidence="4 5" key="1">
    <citation type="submission" date="2019-01" db="EMBL/GenBank/DDBJ databases">
        <title>Novel species of Cellulomonas.</title>
        <authorList>
            <person name="Liu Q."/>
            <person name="Xin Y.-H."/>
        </authorList>
    </citation>
    <scope>NUCLEOTIDE SEQUENCE [LARGE SCALE GENOMIC DNA]</scope>
    <source>
        <strain evidence="4 5">HLT2-17</strain>
    </source>
</reference>
<organism evidence="4 5">
    <name type="scientific">Pengzhenrongella frigida</name>
    <dbReference type="NCBI Taxonomy" id="1259133"/>
    <lineage>
        <taxon>Bacteria</taxon>
        <taxon>Bacillati</taxon>
        <taxon>Actinomycetota</taxon>
        <taxon>Actinomycetes</taxon>
        <taxon>Micrococcales</taxon>
        <taxon>Pengzhenrongella</taxon>
    </lineage>
</organism>
<dbReference type="OrthoDB" id="5196645at2"/>
<feature type="compositionally biased region" description="Pro residues" evidence="1">
    <location>
        <begin position="270"/>
        <end position="288"/>
    </location>
</feature>
<dbReference type="Pfam" id="PF07510">
    <property type="entry name" value="GmrSD_C"/>
    <property type="match status" value="1"/>
</dbReference>
<dbReference type="InterPro" id="IPR011089">
    <property type="entry name" value="GmrSD_C"/>
</dbReference>
<evidence type="ECO:0000256" key="1">
    <source>
        <dbReference type="SAM" id="MobiDB-lite"/>
    </source>
</evidence>
<keyword evidence="5" id="KW-1185">Reference proteome</keyword>
<evidence type="ECO:0000259" key="3">
    <source>
        <dbReference type="SMART" id="SM00894"/>
    </source>
</evidence>
<name>A0A4Q5N0Z9_9MICO</name>
<dbReference type="InterPro" id="IPR008613">
    <property type="entry name" value="Excalibur_Ca-bd_domain"/>
</dbReference>
<dbReference type="Pfam" id="PF05901">
    <property type="entry name" value="Excalibur"/>
    <property type="match status" value="1"/>
</dbReference>
<keyword evidence="2" id="KW-0732">Signal</keyword>
<feature type="region of interest" description="Disordered" evidence="1">
    <location>
        <begin position="21"/>
        <end position="65"/>
    </location>
</feature>
<evidence type="ECO:0000313" key="4">
    <source>
        <dbReference type="EMBL" id="RYV51725.1"/>
    </source>
</evidence>
<protein>
    <submittedName>
        <fullName evidence="4">DUF1524 domain-containing protein</fullName>
    </submittedName>
</protein>
<evidence type="ECO:0000256" key="2">
    <source>
        <dbReference type="SAM" id="SignalP"/>
    </source>
</evidence>
<gene>
    <name evidence="4" type="ORF">EUA98_07335</name>
</gene>
<dbReference type="Proteomes" id="UP000293764">
    <property type="component" value="Unassembled WGS sequence"/>
</dbReference>
<dbReference type="SMART" id="SM00894">
    <property type="entry name" value="Excalibur"/>
    <property type="match status" value="1"/>
</dbReference>
<sequence>MVAACLVGVLVGCAPAQGTTPALSTTTSATGSSPTAPLPDDASSSAAQAAPGAPPAASAAPEPGTAAQGALATALLLEVKGRAPKTGYARDQYGASWQDTDRNGCDQRNDVLDRDLTNIVHKPGTNDCVVLTGDLADPYSGQAIAFRRGESTSSAVQIDHVVALSDSWQKGAQQWDAATRAQFANDFRNLLAVDGPLNARKSDGDTATWLPPNKPFRCEYVARQVGVKYAYGLWVTQAERDAMVGVLSTCPDQPLPTGVAPPAAAAAAPAPAPAPAEPAPAPDAAPVPAPAEAAFENCAAARAAGAAPVHVGEPGYAAHLDGDGDGVGCE</sequence>
<feature type="region of interest" description="Disordered" evidence="1">
    <location>
        <begin position="258"/>
        <end position="288"/>
    </location>
</feature>
<feature type="chain" id="PRO_5038808329" evidence="2">
    <location>
        <begin position="19"/>
        <end position="330"/>
    </location>
</feature>
<dbReference type="AlphaFoldDB" id="A0A4Q5N0Z9"/>
<dbReference type="PANTHER" id="PTHR24094:SF15">
    <property type="entry name" value="AMP-DEPENDENT SYNTHETASE_LIGASE DOMAIN-CONTAINING PROTEIN-RELATED"/>
    <property type="match status" value="1"/>
</dbReference>
<dbReference type="PANTHER" id="PTHR24094">
    <property type="entry name" value="SECRETED PROTEIN"/>
    <property type="match status" value="1"/>
</dbReference>
<dbReference type="EMBL" id="SDWW01000013">
    <property type="protein sequence ID" value="RYV51725.1"/>
    <property type="molecule type" value="Genomic_DNA"/>
</dbReference>
<comment type="caution">
    <text evidence="4">The sequence shown here is derived from an EMBL/GenBank/DDBJ whole genome shotgun (WGS) entry which is preliminary data.</text>
</comment>
<accession>A0A4Q5N0Z9</accession>
<proteinExistence type="predicted"/>
<feature type="signal peptide" evidence="2">
    <location>
        <begin position="1"/>
        <end position="18"/>
    </location>
</feature>
<evidence type="ECO:0000313" key="5">
    <source>
        <dbReference type="Proteomes" id="UP000293764"/>
    </source>
</evidence>
<feature type="compositionally biased region" description="Low complexity" evidence="1">
    <location>
        <begin position="260"/>
        <end position="269"/>
    </location>
</feature>